<sequence>MWLLGTIDVGGRQPSFYAHRVLKALKEIVVVHLLPVGEMLTILSVVLAFMELKENAPQLSLGSNLYQPFFYGMWECLLTLTFSMSYGFLLALYLPLPLTHAELPRDHRNCPEHGRELQQMSALAPVDIAAASC</sequence>
<evidence type="ECO:0000313" key="3">
    <source>
        <dbReference type="Proteomes" id="UP000324091"/>
    </source>
</evidence>
<comment type="caution">
    <text evidence="2">The sequence shown here is derived from an EMBL/GenBank/DDBJ whole genome shotgun (WGS) entry which is preliminary data.</text>
</comment>
<feature type="transmembrane region" description="Helical" evidence="1">
    <location>
        <begin position="28"/>
        <end position="49"/>
    </location>
</feature>
<keyword evidence="3" id="KW-1185">Reference proteome</keyword>
<keyword evidence="1" id="KW-1133">Transmembrane helix</keyword>
<organism evidence="2 3">
    <name type="scientific">Takifugu flavidus</name>
    <name type="common">sansaifugu</name>
    <dbReference type="NCBI Taxonomy" id="433684"/>
    <lineage>
        <taxon>Eukaryota</taxon>
        <taxon>Metazoa</taxon>
        <taxon>Chordata</taxon>
        <taxon>Craniata</taxon>
        <taxon>Vertebrata</taxon>
        <taxon>Euteleostomi</taxon>
        <taxon>Actinopterygii</taxon>
        <taxon>Neopterygii</taxon>
        <taxon>Teleostei</taxon>
        <taxon>Neoteleostei</taxon>
        <taxon>Acanthomorphata</taxon>
        <taxon>Eupercaria</taxon>
        <taxon>Tetraodontiformes</taxon>
        <taxon>Tetradontoidea</taxon>
        <taxon>Tetraodontidae</taxon>
        <taxon>Takifugu</taxon>
    </lineage>
</organism>
<dbReference type="EMBL" id="RHFK02000003">
    <property type="protein sequence ID" value="TWW78599.1"/>
    <property type="molecule type" value="Genomic_DNA"/>
</dbReference>
<proteinExistence type="predicted"/>
<keyword evidence="1" id="KW-0812">Transmembrane</keyword>
<keyword evidence="1" id="KW-0472">Membrane</keyword>
<dbReference type="AlphaFoldDB" id="A0A5C6PI56"/>
<feature type="transmembrane region" description="Helical" evidence="1">
    <location>
        <begin position="69"/>
        <end position="96"/>
    </location>
</feature>
<dbReference type="Proteomes" id="UP000324091">
    <property type="component" value="Chromosome 11"/>
</dbReference>
<evidence type="ECO:0000313" key="2">
    <source>
        <dbReference type="EMBL" id="TWW78599.1"/>
    </source>
</evidence>
<evidence type="ECO:0000256" key="1">
    <source>
        <dbReference type="SAM" id="Phobius"/>
    </source>
</evidence>
<gene>
    <name evidence="2" type="ORF">D4764_11G0007200</name>
</gene>
<accession>A0A5C6PI56</accession>
<reference evidence="2 3" key="1">
    <citation type="submission" date="2019-04" db="EMBL/GenBank/DDBJ databases">
        <title>Chromosome genome assembly for Takifugu flavidus.</title>
        <authorList>
            <person name="Xiao S."/>
        </authorList>
    </citation>
    <scope>NUCLEOTIDE SEQUENCE [LARGE SCALE GENOMIC DNA]</scope>
    <source>
        <strain evidence="2">HTHZ2018</strain>
        <tissue evidence="2">Muscle</tissue>
    </source>
</reference>
<name>A0A5C6PI56_9TELE</name>
<protein>
    <submittedName>
        <fullName evidence="2">Uncharacterized protein</fullName>
    </submittedName>
</protein>